<keyword evidence="5" id="KW-1185">Reference proteome</keyword>
<name>A0A1R2CP61_9CILI</name>
<dbReference type="PROSITE" id="PS00018">
    <property type="entry name" value="EF_HAND_1"/>
    <property type="match status" value="1"/>
</dbReference>
<dbReference type="Proteomes" id="UP000187209">
    <property type="component" value="Unassembled WGS sequence"/>
</dbReference>
<evidence type="ECO:0000256" key="1">
    <source>
        <dbReference type="ARBA" id="ARBA00022837"/>
    </source>
</evidence>
<dbReference type="PROSITE" id="PS50222">
    <property type="entry name" value="EF_HAND_2"/>
    <property type="match status" value="1"/>
</dbReference>
<evidence type="ECO:0000259" key="3">
    <source>
        <dbReference type="PROSITE" id="PS50222"/>
    </source>
</evidence>
<dbReference type="InterPro" id="IPR011992">
    <property type="entry name" value="EF-hand-dom_pair"/>
</dbReference>
<dbReference type="InterPro" id="IPR018247">
    <property type="entry name" value="EF_Hand_1_Ca_BS"/>
</dbReference>
<dbReference type="AlphaFoldDB" id="A0A1R2CP61"/>
<reference evidence="4 5" key="1">
    <citation type="submission" date="2016-11" db="EMBL/GenBank/DDBJ databases">
        <title>The macronuclear genome of Stentor coeruleus: a giant cell with tiny introns.</title>
        <authorList>
            <person name="Slabodnick M."/>
            <person name="Ruby J.G."/>
            <person name="Reiff S.B."/>
            <person name="Swart E.C."/>
            <person name="Gosai S."/>
            <person name="Prabakaran S."/>
            <person name="Witkowska E."/>
            <person name="Larue G.E."/>
            <person name="Fisher S."/>
            <person name="Freeman R.M."/>
            <person name="Gunawardena J."/>
            <person name="Chu W."/>
            <person name="Stover N.A."/>
            <person name="Gregory B.D."/>
            <person name="Nowacki M."/>
            <person name="Derisi J."/>
            <person name="Roy S.W."/>
            <person name="Marshall W.F."/>
            <person name="Sood P."/>
        </authorList>
    </citation>
    <scope>NUCLEOTIDE SEQUENCE [LARGE SCALE GENOMIC DNA]</scope>
    <source>
        <strain evidence="4">WM001</strain>
    </source>
</reference>
<dbReference type="InterPro" id="IPR002048">
    <property type="entry name" value="EF_hand_dom"/>
</dbReference>
<dbReference type="Gene3D" id="1.10.238.10">
    <property type="entry name" value="EF-hand"/>
    <property type="match status" value="1"/>
</dbReference>
<dbReference type="Pfam" id="PF13499">
    <property type="entry name" value="EF-hand_7"/>
    <property type="match status" value="1"/>
</dbReference>
<accession>A0A1R2CP61</accession>
<comment type="caution">
    <text evidence="4">The sequence shown here is derived from an EMBL/GenBank/DDBJ whole genome shotgun (WGS) entry which is preliminary data.</text>
</comment>
<feature type="region of interest" description="Disordered" evidence="2">
    <location>
        <begin position="153"/>
        <end position="186"/>
    </location>
</feature>
<dbReference type="EMBL" id="MPUH01000095">
    <property type="protein sequence ID" value="OMJ90784.1"/>
    <property type="molecule type" value="Genomic_DNA"/>
</dbReference>
<feature type="domain" description="EF-hand" evidence="3">
    <location>
        <begin position="13"/>
        <end position="48"/>
    </location>
</feature>
<evidence type="ECO:0000313" key="5">
    <source>
        <dbReference type="Proteomes" id="UP000187209"/>
    </source>
</evidence>
<sequence length="225" mass="25727">MRVHGKATELGRKQRHDLKSLFSQLDSDNSGVVSIEELYEPLLSLGLVQSKQEVEQLVHYASAQQAGVLKFEEFAKLFDCPSQTSSAQHGRLDKLIISVAGKMRNLTKSDLPLCISVGNQRRALMMQAYISENLVERDKGLKVITKFANEIHSQNSPSKNERLNNRHKSEFNDKRTERSSKCSSLPRNIGKNEDFYMDYHPPVSLKTNRMTKDSRVRFLKYLNNI</sequence>
<dbReference type="GO" id="GO:0005509">
    <property type="term" value="F:calcium ion binding"/>
    <property type="evidence" value="ECO:0007669"/>
    <property type="project" value="InterPro"/>
</dbReference>
<gene>
    <name evidence="4" type="ORF">SteCoe_6763</name>
</gene>
<proteinExistence type="predicted"/>
<feature type="compositionally biased region" description="Basic and acidic residues" evidence="2">
    <location>
        <begin position="159"/>
        <end position="180"/>
    </location>
</feature>
<organism evidence="4 5">
    <name type="scientific">Stentor coeruleus</name>
    <dbReference type="NCBI Taxonomy" id="5963"/>
    <lineage>
        <taxon>Eukaryota</taxon>
        <taxon>Sar</taxon>
        <taxon>Alveolata</taxon>
        <taxon>Ciliophora</taxon>
        <taxon>Postciliodesmatophora</taxon>
        <taxon>Heterotrichea</taxon>
        <taxon>Heterotrichida</taxon>
        <taxon>Stentoridae</taxon>
        <taxon>Stentor</taxon>
    </lineage>
</organism>
<protein>
    <recommendedName>
        <fullName evidence="3">EF-hand domain-containing protein</fullName>
    </recommendedName>
</protein>
<dbReference type="OrthoDB" id="443458at2759"/>
<evidence type="ECO:0000313" key="4">
    <source>
        <dbReference type="EMBL" id="OMJ90784.1"/>
    </source>
</evidence>
<dbReference type="SUPFAM" id="SSF47473">
    <property type="entry name" value="EF-hand"/>
    <property type="match status" value="1"/>
</dbReference>
<keyword evidence="1" id="KW-0106">Calcium</keyword>
<evidence type="ECO:0000256" key="2">
    <source>
        <dbReference type="SAM" id="MobiDB-lite"/>
    </source>
</evidence>